<dbReference type="AlphaFoldDB" id="A0A0A9DR64"/>
<sequence length="230" mass="25841">MVVLPPRPPKYDRIWCFLPEEGGDGDAVRVGMLPLGTGLQVDLLTLQSGVWVVRLTAALNPPETLPKFRGMLPPVRGKIFMLTNSLKILRLDFAAANISVIQLPDRVRTANFKFSRGEDVFLVHAEGHLLSMWRLATNGNDTNDWVLVYDNIHVREACDRTENVMVIAVDDTAEFVFLGLEASGVVICMHLRSGVEKVEQVSEMTIPQYMSFVRITPFKMVWPPTFPALY</sequence>
<dbReference type="InterPro" id="IPR056594">
    <property type="entry name" value="AT5G49610-like_b-prop"/>
</dbReference>
<dbReference type="EMBL" id="GBRH01207594">
    <property type="protein sequence ID" value="JAD90301.1"/>
    <property type="molecule type" value="Transcribed_RNA"/>
</dbReference>
<reference evidence="2" key="2">
    <citation type="journal article" date="2015" name="Data Brief">
        <title>Shoot transcriptome of the giant reed, Arundo donax.</title>
        <authorList>
            <person name="Barrero R.A."/>
            <person name="Guerrero F.D."/>
            <person name="Moolhuijzen P."/>
            <person name="Goolsby J.A."/>
            <person name="Tidwell J."/>
            <person name="Bellgard S.E."/>
            <person name="Bellgard M.I."/>
        </authorList>
    </citation>
    <scope>NUCLEOTIDE SEQUENCE</scope>
    <source>
        <tissue evidence="2">Shoot tissue taken approximately 20 cm above the soil surface</tissue>
    </source>
</reference>
<feature type="domain" description="F-box protein AT5G49610-like beta-propeller" evidence="1">
    <location>
        <begin position="1"/>
        <end position="226"/>
    </location>
</feature>
<proteinExistence type="predicted"/>
<dbReference type="Pfam" id="PF23635">
    <property type="entry name" value="Beta-prop_AT5G49610-like"/>
    <property type="match status" value="1"/>
</dbReference>
<accession>A0A0A9DR64</accession>
<name>A0A0A9DR64_ARUDO</name>
<dbReference type="PANTHER" id="PTHR33207">
    <property type="entry name" value="F-BOX DOMAIN CONTAINING PROTEIN-RELATED"/>
    <property type="match status" value="1"/>
</dbReference>
<reference evidence="2" key="1">
    <citation type="submission" date="2014-09" db="EMBL/GenBank/DDBJ databases">
        <authorList>
            <person name="Magalhaes I.L.F."/>
            <person name="Oliveira U."/>
            <person name="Santos F.R."/>
            <person name="Vidigal T.H.D.A."/>
            <person name="Brescovit A.D."/>
            <person name="Santos A.J."/>
        </authorList>
    </citation>
    <scope>NUCLEOTIDE SEQUENCE</scope>
    <source>
        <tissue evidence="2">Shoot tissue taken approximately 20 cm above the soil surface</tissue>
    </source>
</reference>
<evidence type="ECO:0000259" key="1">
    <source>
        <dbReference type="Pfam" id="PF23635"/>
    </source>
</evidence>
<organism evidence="2">
    <name type="scientific">Arundo donax</name>
    <name type="common">Giant reed</name>
    <name type="synonym">Donax arundinaceus</name>
    <dbReference type="NCBI Taxonomy" id="35708"/>
    <lineage>
        <taxon>Eukaryota</taxon>
        <taxon>Viridiplantae</taxon>
        <taxon>Streptophyta</taxon>
        <taxon>Embryophyta</taxon>
        <taxon>Tracheophyta</taxon>
        <taxon>Spermatophyta</taxon>
        <taxon>Magnoliopsida</taxon>
        <taxon>Liliopsida</taxon>
        <taxon>Poales</taxon>
        <taxon>Poaceae</taxon>
        <taxon>PACMAD clade</taxon>
        <taxon>Arundinoideae</taxon>
        <taxon>Arundineae</taxon>
        <taxon>Arundo</taxon>
    </lineage>
</organism>
<evidence type="ECO:0000313" key="2">
    <source>
        <dbReference type="EMBL" id="JAD90301.1"/>
    </source>
</evidence>
<protein>
    <recommendedName>
        <fullName evidence="1">F-box protein AT5G49610-like beta-propeller domain-containing protein</fullName>
    </recommendedName>
</protein>